<dbReference type="AlphaFoldDB" id="X1GUD8"/>
<organism evidence="1">
    <name type="scientific">marine sediment metagenome</name>
    <dbReference type="NCBI Taxonomy" id="412755"/>
    <lineage>
        <taxon>unclassified sequences</taxon>
        <taxon>metagenomes</taxon>
        <taxon>ecological metagenomes</taxon>
    </lineage>
</organism>
<reference evidence="1" key="1">
    <citation type="journal article" date="2014" name="Front. Microbiol.">
        <title>High frequency of phylogenetically diverse reductive dehalogenase-homologous genes in deep subseafloor sedimentary metagenomes.</title>
        <authorList>
            <person name="Kawai M."/>
            <person name="Futagami T."/>
            <person name="Toyoda A."/>
            <person name="Takaki Y."/>
            <person name="Nishi S."/>
            <person name="Hori S."/>
            <person name="Arai W."/>
            <person name="Tsubouchi T."/>
            <person name="Morono Y."/>
            <person name="Uchiyama I."/>
            <person name="Ito T."/>
            <person name="Fujiyama A."/>
            <person name="Inagaki F."/>
            <person name="Takami H."/>
        </authorList>
    </citation>
    <scope>NUCLEOTIDE SEQUENCE</scope>
    <source>
        <strain evidence="1">Expedition CK06-06</strain>
    </source>
</reference>
<protein>
    <submittedName>
        <fullName evidence="1">Uncharacterized protein</fullName>
    </submittedName>
</protein>
<sequence length="44" mass="5021">MRKSGNVLIGLVKNLKYLEINFLLTYSINNFIEDGEKKGSIIFS</sequence>
<proteinExistence type="predicted"/>
<accession>X1GUD8</accession>
<name>X1GUD8_9ZZZZ</name>
<gene>
    <name evidence="1" type="ORF">S03H2_15890</name>
</gene>
<dbReference type="EMBL" id="BARU01008088">
    <property type="protein sequence ID" value="GAH36628.1"/>
    <property type="molecule type" value="Genomic_DNA"/>
</dbReference>
<comment type="caution">
    <text evidence="1">The sequence shown here is derived from an EMBL/GenBank/DDBJ whole genome shotgun (WGS) entry which is preliminary data.</text>
</comment>
<evidence type="ECO:0000313" key="1">
    <source>
        <dbReference type="EMBL" id="GAH36628.1"/>
    </source>
</evidence>